<evidence type="ECO:0000256" key="3">
    <source>
        <dbReference type="SAM" id="Phobius"/>
    </source>
</evidence>
<dbReference type="SUPFAM" id="SSF55073">
    <property type="entry name" value="Nucleotide cyclase"/>
    <property type="match status" value="1"/>
</dbReference>
<dbReference type="Gene3D" id="3.30.70.270">
    <property type="match status" value="1"/>
</dbReference>
<dbReference type="InterPro" id="IPR043128">
    <property type="entry name" value="Rev_trsase/Diguanyl_cyclase"/>
</dbReference>
<comment type="catalytic activity">
    <reaction evidence="2">
        <text>2 GTP = 3',3'-c-di-GMP + 2 diphosphate</text>
        <dbReference type="Rhea" id="RHEA:24898"/>
        <dbReference type="ChEBI" id="CHEBI:33019"/>
        <dbReference type="ChEBI" id="CHEBI:37565"/>
        <dbReference type="ChEBI" id="CHEBI:58805"/>
        <dbReference type="EC" id="2.7.7.65"/>
    </reaction>
</comment>
<keyword evidence="3" id="KW-0472">Membrane</keyword>
<dbReference type="RefSeq" id="WP_092006082.1">
    <property type="nucleotide sequence ID" value="NZ_FMYQ01000046.1"/>
</dbReference>
<dbReference type="AlphaFoldDB" id="A0A1G7CLD0"/>
<reference evidence="6" key="1">
    <citation type="submission" date="2016-09" db="EMBL/GenBank/DDBJ databases">
        <authorList>
            <person name="Varghese N."/>
            <person name="Submissions S."/>
        </authorList>
    </citation>
    <scope>NUCLEOTIDE SEQUENCE [LARGE SCALE GENOMIC DNA]</scope>
    <source>
        <strain evidence="6">TNe-862</strain>
    </source>
</reference>
<proteinExistence type="predicted"/>
<dbReference type="Proteomes" id="UP000198908">
    <property type="component" value="Unassembled WGS sequence"/>
</dbReference>
<evidence type="ECO:0000313" key="5">
    <source>
        <dbReference type="EMBL" id="SDE40162.1"/>
    </source>
</evidence>
<feature type="domain" description="GGDEF" evidence="4">
    <location>
        <begin position="251"/>
        <end position="379"/>
    </location>
</feature>
<dbReference type="EMBL" id="FMYQ01000046">
    <property type="protein sequence ID" value="SDE40162.1"/>
    <property type="molecule type" value="Genomic_DNA"/>
</dbReference>
<evidence type="ECO:0000259" key="4">
    <source>
        <dbReference type="PROSITE" id="PS50887"/>
    </source>
</evidence>
<accession>A0A1G7CLD0</accession>
<organism evidence="5 6">
    <name type="scientific">Paraburkholderia lycopersici</name>
    <dbReference type="NCBI Taxonomy" id="416944"/>
    <lineage>
        <taxon>Bacteria</taxon>
        <taxon>Pseudomonadati</taxon>
        <taxon>Pseudomonadota</taxon>
        <taxon>Betaproteobacteria</taxon>
        <taxon>Burkholderiales</taxon>
        <taxon>Burkholderiaceae</taxon>
        <taxon>Paraburkholderia</taxon>
    </lineage>
</organism>
<dbReference type="PANTHER" id="PTHR45138:SF9">
    <property type="entry name" value="DIGUANYLATE CYCLASE DGCM-RELATED"/>
    <property type="match status" value="1"/>
</dbReference>
<feature type="transmembrane region" description="Helical" evidence="3">
    <location>
        <begin position="186"/>
        <end position="209"/>
    </location>
</feature>
<feature type="transmembrane region" description="Helical" evidence="3">
    <location>
        <begin position="58"/>
        <end position="77"/>
    </location>
</feature>
<dbReference type="SMART" id="SM00267">
    <property type="entry name" value="GGDEF"/>
    <property type="match status" value="1"/>
</dbReference>
<feature type="transmembrane region" description="Helical" evidence="3">
    <location>
        <begin position="6"/>
        <end position="26"/>
    </location>
</feature>
<protein>
    <recommendedName>
        <fullName evidence="1">diguanylate cyclase</fullName>
        <ecNumber evidence="1">2.7.7.65</ecNumber>
    </recommendedName>
</protein>
<dbReference type="Pfam" id="PF00990">
    <property type="entry name" value="GGDEF"/>
    <property type="match status" value="1"/>
</dbReference>
<dbReference type="OrthoDB" id="9813903at2"/>
<feature type="transmembrane region" description="Helical" evidence="3">
    <location>
        <begin position="33"/>
        <end position="52"/>
    </location>
</feature>
<evidence type="ECO:0000313" key="6">
    <source>
        <dbReference type="Proteomes" id="UP000198908"/>
    </source>
</evidence>
<dbReference type="PANTHER" id="PTHR45138">
    <property type="entry name" value="REGULATORY COMPONENTS OF SENSORY TRANSDUCTION SYSTEM"/>
    <property type="match status" value="1"/>
</dbReference>
<dbReference type="EC" id="2.7.7.65" evidence="1"/>
<dbReference type="InterPro" id="IPR000160">
    <property type="entry name" value="GGDEF_dom"/>
</dbReference>
<feature type="transmembrane region" description="Helical" evidence="3">
    <location>
        <begin position="149"/>
        <end position="174"/>
    </location>
</feature>
<dbReference type="InterPro" id="IPR050469">
    <property type="entry name" value="Diguanylate_Cyclase"/>
</dbReference>
<dbReference type="NCBIfam" id="TIGR00254">
    <property type="entry name" value="GGDEF"/>
    <property type="match status" value="1"/>
</dbReference>
<dbReference type="CDD" id="cd01949">
    <property type="entry name" value="GGDEF"/>
    <property type="match status" value="1"/>
</dbReference>
<evidence type="ECO:0000256" key="1">
    <source>
        <dbReference type="ARBA" id="ARBA00012528"/>
    </source>
</evidence>
<name>A0A1G7CLD0_9BURK</name>
<keyword evidence="6" id="KW-1185">Reference proteome</keyword>
<feature type="transmembrane region" description="Helical" evidence="3">
    <location>
        <begin position="89"/>
        <end position="107"/>
    </location>
</feature>
<keyword evidence="3" id="KW-1133">Transmembrane helix</keyword>
<dbReference type="FunFam" id="3.30.70.270:FF:000001">
    <property type="entry name" value="Diguanylate cyclase domain protein"/>
    <property type="match status" value="1"/>
</dbReference>
<evidence type="ECO:0000256" key="2">
    <source>
        <dbReference type="ARBA" id="ARBA00034247"/>
    </source>
</evidence>
<dbReference type="InterPro" id="IPR029787">
    <property type="entry name" value="Nucleotide_cyclase"/>
</dbReference>
<sequence>MLSAFTLFGILTVSCLMSVAILGSLIRSAVPGVSRWCLGYAMLAVASSWVLLAGAGAGAITMIGVSMTTLGAVMLLVQGTRQFFGVSPVRRGECVALLVVFVVLLYFTRVSPNVGARGMLISIGLAYGRITVGTLALRHAAGEGSRYACRLVTAAAWLGALVSIARTIAIAFGVVPSLSFLQPSPWNVALLGLAIVTLPCLSTGMVMLAHDRVLRKMEKLATIDELTGALTRRAFMEKANVLLSQARERGGALSIVILDIDNFKAVNDGFGHAVGDRLLAHVASVVAAQLGAGDLFGRLGGEEFAIVFASAGKHDAATLTNALRLAVERSSAGGVACTLSAGVGRLVPADTLESALVRADAALYVAKAAGRNRVIMTSEVDGDEAGYVAEPR</sequence>
<dbReference type="PROSITE" id="PS50887">
    <property type="entry name" value="GGDEF"/>
    <property type="match status" value="1"/>
</dbReference>
<gene>
    <name evidence="5" type="ORF">SAMN05421548_14622</name>
</gene>
<dbReference type="STRING" id="416944.SAMN05421548_14622"/>
<dbReference type="GO" id="GO:0052621">
    <property type="term" value="F:diguanylate cyclase activity"/>
    <property type="evidence" value="ECO:0007669"/>
    <property type="project" value="UniProtKB-EC"/>
</dbReference>
<keyword evidence="3" id="KW-0812">Transmembrane</keyword>
<feature type="transmembrane region" description="Helical" evidence="3">
    <location>
        <begin position="119"/>
        <end position="137"/>
    </location>
</feature>